<sequence length="688" mass="77062">MLAARLQATRANRDVLSGIAANYQAFRLECACAAIRTALEAPLTARALGGARQACASLGSLGTHREYAGEIAELHEFIRLRTLRDKLVLRREAELTEKRTAEAISLLNGVVRRASERFTVGGDAQAGLHQGILDILLLDDQSLKAGTFLASQGKLTLVDMSLSLGLYTAVKDALTRGSTAFCELLWRQPQTAVRLLFYLLSFSQGPVDSRRLLQQLEMLLFRYAMDQEKTLLAFFKTLDVTELEVLLPDVPSTTAQKILAITQRISVGVEAQMLKEGQGLSKLLTLVECVEEEDIDPFLEASSDGTLMGCIDAGVQNSIQTLLIEARTETGALQERLIQRFADGIRKVLSEQFSKPLHVHFDTHFDITQYQFRMAESQALGRLVGRLHLSLRRIPELKDQALLLAEDSLMRLLHSSRFVTQTVVFEIDPDASRERKIAINRLGEYLTLELGTLAIHAQHFQILTLLSLLHVRELGGDRSDSLEFQKTTQKRKLHKTLRMTTVAMLKQAMLEPELLPGTMLALRDYASHLSWHPIYPDALALYLQASIGASILEAFFDVVLTDEKAPIALIEVVTESLLPESIKASDSTVLLKGVYRAYGNEYPEYFEGGQGSEATVIAGIASQRLQVFRYLTRADLQEITRSPDFLGVWTPQEAIRLLRRRFRQREERDDLSYAVRWLKAHHSAEPRP</sequence>
<reference evidence="1 2" key="1">
    <citation type="submission" date="2019-05" db="EMBL/GenBank/DDBJ databases">
        <title>The compact genome of Giardia muris reveals important steps in the evolution of intestinal protozoan parasites.</title>
        <authorList>
            <person name="Xu F."/>
            <person name="Jimenez-Gonzalez A."/>
            <person name="Einarsson E."/>
            <person name="Astvaldsson A."/>
            <person name="Peirasmaki D."/>
            <person name="Eckmann L."/>
            <person name="Andersson J.O."/>
            <person name="Svard S.G."/>
            <person name="Jerlstrom-Hultqvist J."/>
        </authorList>
    </citation>
    <scope>NUCLEOTIDE SEQUENCE [LARGE SCALE GENOMIC DNA]</scope>
    <source>
        <strain evidence="1 2">Roberts-Thomson</strain>
    </source>
</reference>
<keyword evidence="2" id="KW-1185">Reference proteome</keyword>
<name>A0A4Z1T474_GIAMU</name>
<proteinExistence type="predicted"/>
<evidence type="ECO:0000313" key="1">
    <source>
        <dbReference type="EMBL" id="TNJ28783.1"/>
    </source>
</evidence>
<accession>A0A4Z1T474</accession>
<protein>
    <submittedName>
        <fullName evidence="1">Uncharacterized protein</fullName>
    </submittedName>
</protein>
<gene>
    <name evidence="1" type="ORF">GMRT_15626</name>
</gene>
<evidence type="ECO:0000313" key="2">
    <source>
        <dbReference type="Proteomes" id="UP000315496"/>
    </source>
</evidence>
<dbReference type="Proteomes" id="UP000315496">
    <property type="component" value="Chromosome 2"/>
</dbReference>
<comment type="caution">
    <text evidence="1">The sequence shown here is derived from an EMBL/GenBank/DDBJ whole genome shotgun (WGS) entry which is preliminary data.</text>
</comment>
<dbReference type="VEuPathDB" id="GiardiaDB:GMRT_15626"/>
<dbReference type="AlphaFoldDB" id="A0A4Z1T474"/>
<organism evidence="1 2">
    <name type="scientific">Giardia muris</name>
    <dbReference type="NCBI Taxonomy" id="5742"/>
    <lineage>
        <taxon>Eukaryota</taxon>
        <taxon>Metamonada</taxon>
        <taxon>Diplomonadida</taxon>
        <taxon>Hexamitidae</taxon>
        <taxon>Giardiinae</taxon>
        <taxon>Giardia</taxon>
    </lineage>
</organism>
<dbReference type="EMBL" id="VDLU01000002">
    <property type="protein sequence ID" value="TNJ28783.1"/>
    <property type="molecule type" value="Genomic_DNA"/>
</dbReference>